<dbReference type="RefSeq" id="WP_377046253.1">
    <property type="nucleotide sequence ID" value="NZ_JBHLUN010000015.1"/>
</dbReference>
<keyword evidence="1" id="KW-0812">Transmembrane</keyword>
<protein>
    <submittedName>
        <fullName evidence="2">Uncharacterized protein</fullName>
    </submittedName>
</protein>
<evidence type="ECO:0000313" key="3">
    <source>
        <dbReference type="Proteomes" id="UP001589865"/>
    </source>
</evidence>
<reference evidence="2 3" key="1">
    <citation type="submission" date="2024-09" db="EMBL/GenBank/DDBJ databases">
        <authorList>
            <person name="Sun Q."/>
            <person name="Mori K."/>
        </authorList>
    </citation>
    <scope>NUCLEOTIDE SEQUENCE [LARGE SCALE GENOMIC DNA]</scope>
    <source>
        <strain evidence="2 3">TBRC 5777</strain>
    </source>
</reference>
<keyword evidence="1" id="KW-0472">Membrane</keyword>
<accession>A0ABV6JXQ2</accession>
<dbReference type="EMBL" id="JBHLUN010000015">
    <property type="protein sequence ID" value="MFC0410505.1"/>
    <property type="molecule type" value="Genomic_DNA"/>
</dbReference>
<evidence type="ECO:0000256" key="1">
    <source>
        <dbReference type="SAM" id="Phobius"/>
    </source>
</evidence>
<proteinExistence type="predicted"/>
<name>A0ABV6JXQ2_9PROT</name>
<gene>
    <name evidence="2" type="ORF">ACFFGY_19815</name>
</gene>
<organism evidence="2 3">
    <name type="scientific">Roseomonas elaeocarpi</name>
    <dbReference type="NCBI Taxonomy" id="907779"/>
    <lineage>
        <taxon>Bacteria</taxon>
        <taxon>Pseudomonadati</taxon>
        <taxon>Pseudomonadota</taxon>
        <taxon>Alphaproteobacteria</taxon>
        <taxon>Acetobacterales</taxon>
        <taxon>Roseomonadaceae</taxon>
        <taxon>Roseomonas</taxon>
    </lineage>
</organism>
<evidence type="ECO:0000313" key="2">
    <source>
        <dbReference type="EMBL" id="MFC0410505.1"/>
    </source>
</evidence>
<sequence>MPIQPAPLRPVQIPMKRLAGAAVMLGSLGLVSLLTLVHSIIRIFH</sequence>
<feature type="transmembrane region" description="Helical" evidence="1">
    <location>
        <begin position="21"/>
        <end position="44"/>
    </location>
</feature>
<dbReference type="Proteomes" id="UP001589865">
    <property type="component" value="Unassembled WGS sequence"/>
</dbReference>
<keyword evidence="3" id="KW-1185">Reference proteome</keyword>
<keyword evidence="1" id="KW-1133">Transmembrane helix</keyword>
<comment type="caution">
    <text evidence="2">The sequence shown here is derived from an EMBL/GenBank/DDBJ whole genome shotgun (WGS) entry which is preliminary data.</text>
</comment>